<dbReference type="GeneID" id="116946049"/>
<dbReference type="EC" id="2.6.1.19" evidence="5"/>
<dbReference type="GO" id="GO:0047298">
    <property type="term" value="F:(S)-3-amino-2-methylpropionate transaminase activity"/>
    <property type="evidence" value="ECO:0007669"/>
    <property type="project" value="UniProtKB-EC"/>
</dbReference>
<comment type="subunit">
    <text evidence="3">Homodimer; disulfide-linked.</text>
</comment>
<evidence type="ECO:0000256" key="12">
    <source>
        <dbReference type="ARBA" id="ARBA00029760"/>
    </source>
</evidence>
<evidence type="ECO:0000256" key="3">
    <source>
        <dbReference type="ARBA" id="ARBA00011748"/>
    </source>
</evidence>
<comment type="catalytic activity">
    <reaction evidence="16">
        <text>(S)-3-amino-2-methylpropanoate + 2-oxoglutarate = 2-methyl-3-oxopropanoate + L-glutamate</text>
        <dbReference type="Rhea" id="RHEA:13993"/>
        <dbReference type="ChEBI" id="CHEBI:16810"/>
        <dbReference type="ChEBI" id="CHEBI:29985"/>
        <dbReference type="ChEBI" id="CHEBI:57700"/>
        <dbReference type="ChEBI" id="CHEBI:58655"/>
        <dbReference type="EC" id="2.6.1.22"/>
    </reaction>
    <physiologicalReaction direction="left-to-right" evidence="16">
        <dbReference type="Rhea" id="RHEA:13994"/>
    </physiologicalReaction>
</comment>
<dbReference type="InterPro" id="IPR015424">
    <property type="entry name" value="PyrdxlP-dep_Trfase"/>
</dbReference>
<evidence type="ECO:0000256" key="5">
    <source>
        <dbReference type="ARBA" id="ARBA00012912"/>
    </source>
</evidence>
<evidence type="ECO:0000256" key="6">
    <source>
        <dbReference type="ARBA" id="ARBA00015937"/>
    </source>
</evidence>
<dbReference type="EC" id="2.6.1.22" evidence="4"/>
<dbReference type="Gene3D" id="3.40.640.10">
    <property type="entry name" value="Type I PLP-dependent aspartate aminotransferase-like (Major domain)"/>
    <property type="match status" value="1"/>
</dbReference>
<dbReference type="NCBIfam" id="TIGR00699">
    <property type="entry name" value="GABAtrns_euk"/>
    <property type="match status" value="1"/>
</dbReference>
<comment type="cofactor">
    <cofactor evidence="1">
        <name>pyridoxal 5'-phosphate</name>
        <dbReference type="ChEBI" id="CHEBI:597326"/>
    </cofactor>
</comment>
<evidence type="ECO:0000256" key="10">
    <source>
        <dbReference type="ARBA" id="ARBA00022898"/>
    </source>
</evidence>
<evidence type="ECO:0000256" key="9">
    <source>
        <dbReference type="ARBA" id="ARBA00022867"/>
    </source>
</evidence>
<evidence type="ECO:0000256" key="15">
    <source>
        <dbReference type="ARBA" id="ARBA00031787"/>
    </source>
</evidence>
<organism evidence="19 20">
    <name type="scientific">Petromyzon marinus</name>
    <name type="common">Sea lamprey</name>
    <dbReference type="NCBI Taxonomy" id="7757"/>
    <lineage>
        <taxon>Eukaryota</taxon>
        <taxon>Metazoa</taxon>
        <taxon>Chordata</taxon>
        <taxon>Craniata</taxon>
        <taxon>Vertebrata</taxon>
        <taxon>Cyclostomata</taxon>
        <taxon>Hyperoartia</taxon>
        <taxon>Petromyzontiformes</taxon>
        <taxon>Petromyzontidae</taxon>
        <taxon>Petromyzon</taxon>
    </lineage>
</organism>
<accession>A0AAJ7X1P6</accession>
<dbReference type="SUPFAM" id="SSF53383">
    <property type="entry name" value="PLP-dependent transferases"/>
    <property type="match status" value="1"/>
</dbReference>
<dbReference type="Pfam" id="PF00202">
    <property type="entry name" value="Aminotran_3"/>
    <property type="match status" value="1"/>
</dbReference>
<proteinExistence type="inferred from homology"/>
<keyword evidence="8" id="KW-0808">Transferase</keyword>
<dbReference type="GO" id="GO:0030170">
    <property type="term" value="F:pyridoxal phosphate binding"/>
    <property type="evidence" value="ECO:0007669"/>
    <property type="project" value="InterPro"/>
</dbReference>
<dbReference type="RefSeq" id="XP_032816774.1">
    <property type="nucleotide sequence ID" value="XM_032960883.1"/>
</dbReference>
<dbReference type="InterPro" id="IPR005814">
    <property type="entry name" value="Aminotrans_3"/>
</dbReference>
<evidence type="ECO:0000313" key="19">
    <source>
        <dbReference type="Proteomes" id="UP001318040"/>
    </source>
</evidence>
<evidence type="ECO:0000313" key="20">
    <source>
        <dbReference type="RefSeq" id="XP_032816773.1"/>
    </source>
</evidence>
<dbReference type="KEGG" id="pmrn:116946049"/>
<reference evidence="20 21" key="1">
    <citation type="submission" date="2025-04" db="UniProtKB">
        <authorList>
            <consortium name="RefSeq"/>
        </authorList>
    </citation>
    <scope>IDENTIFICATION</scope>
    <source>
        <tissue evidence="20 21">Sperm</tissue>
    </source>
</reference>
<evidence type="ECO:0000256" key="16">
    <source>
        <dbReference type="ARBA" id="ARBA00033650"/>
    </source>
</evidence>
<dbReference type="PANTHER" id="PTHR43206">
    <property type="entry name" value="AMINOTRANSFERASE"/>
    <property type="match status" value="1"/>
</dbReference>
<evidence type="ECO:0000256" key="11">
    <source>
        <dbReference type="ARBA" id="ARBA00024748"/>
    </source>
</evidence>
<dbReference type="FunFam" id="3.40.640.10:FF:000029">
    <property type="entry name" value="4-aminobutyrate aminotransferase, mitochondrial"/>
    <property type="match status" value="1"/>
</dbReference>
<dbReference type="CDD" id="cd00610">
    <property type="entry name" value="OAT_like"/>
    <property type="match status" value="1"/>
</dbReference>
<keyword evidence="7 20" id="KW-0032">Aminotransferase</keyword>
<comment type="similarity">
    <text evidence="2 18">Belongs to the class-III pyridoxal-phosphate-dependent aminotransferase family.</text>
</comment>
<evidence type="ECO:0000256" key="8">
    <source>
        <dbReference type="ARBA" id="ARBA00022679"/>
    </source>
</evidence>
<dbReference type="RefSeq" id="XP_032816773.1">
    <property type="nucleotide sequence ID" value="XM_032960882.1"/>
</dbReference>
<dbReference type="GO" id="GO:0034386">
    <property type="term" value="F:4-aminobutyrate:2-oxoglutarate transaminase activity"/>
    <property type="evidence" value="ECO:0007669"/>
    <property type="project" value="UniProtKB-EC"/>
</dbReference>
<evidence type="ECO:0000256" key="2">
    <source>
        <dbReference type="ARBA" id="ARBA00008954"/>
    </source>
</evidence>
<dbReference type="InterPro" id="IPR015422">
    <property type="entry name" value="PyrdxlP-dep_Trfase_small"/>
</dbReference>
<comment type="function">
    <text evidence="11">Catalyzes the conversion of gamma-aminobutyrate and L-beta-aminoisobutyrate to succinate semialdehyde and methylmalonate semialdehyde, respectively. Can also convert delta-aminovalerate and beta-alanine.</text>
</comment>
<keyword evidence="10 18" id="KW-0663">Pyridoxal phosphate</keyword>
<evidence type="ECO:0000256" key="17">
    <source>
        <dbReference type="ARBA" id="ARBA00048671"/>
    </source>
</evidence>
<evidence type="ECO:0000256" key="4">
    <source>
        <dbReference type="ARBA" id="ARBA00012876"/>
    </source>
</evidence>
<evidence type="ECO:0000256" key="14">
    <source>
        <dbReference type="ARBA" id="ARBA00030857"/>
    </source>
</evidence>
<gene>
    <name evidence="20 21" type="primary">ABAT</name>
</gene>
<dbReference type="Proteomes" id="UP001318040">
    <property type="component" value="Chromosome 26"/>
</dbReference>
<dbReference type="AlphaFoldDB" id="A0AAJ7X1P6"/>
<dbReference type="InterPro" id="IPR015421">
    <property type="entry name" value="PyrdxlP-dep_Trfase_major"/>
</dbReference>
<evidence type="ECO:0000256" key="7">
    <source>
        <dbReference type="ARBA" id="ARBA00022576"/>
    </source>
</evidence>
<keyword evidence="19" id="KW-1185">Reference proteome</keyword>
<comment type="catalytic activity">
    <reaction evidence="17">
        <text>4-aminobutanoate + 2-oxoglutarate = succinate semialdehyde + L-glutamate</text>
        <dbReference type="Rhea" id="RHEA:23352"/>
        <dbReference type="ChEBI" id="CHEBI:16810"/>
        <dbReference type="ChEBI" id="CHEBI:29985"/>
        <dbReference type="ChEBI" id="CHEBI:57706"/>
        <dbReference type="ChEBI" id="CHEBI:59888"/>
        <dbReference type="EC" id="2.6.1.19"/>
    </reaction>
    <physiologicalReaction direction="left-to-right" evidence="17">
        <dbReference type="Rhea" id="RHEA:23353"/>
    </physiologicalReaction>
</comment>
<sequence>MASRMLARQSLLTISRHSQTPIPRRAMGAQASPSLHDQGLPEYEGPLMKTTIPGPKSQVLTKELGEIQNSVAVQFFCDYTASRGNYLVDVDGNRMLDLYMQISSLPLGYNHPALLRTLQDPANLATFANRPALGALPPHDLPQLLHKSLVSVAPTGLRQVQTMACGSCSNENAFKAIFIWYRNKQRGGAKPTTEELRTSMINQSPGCPELSILSFMGSFHGRTIGCLATTHSKAIHKLDIPSLDWPIAPFPRLQYPLEEHSRENASEEARCLAEVEDLIQKFARKGRPVAGVVVEPIQAEGGDNHASDDFFRKLRALTAKHGAAFLCDEVQTGAGTTGLFWAHEHWGLENPPDVVTFSKKMLTGGFYYKDELRTELPYRIYNTWMGEPSKTLMLAEVLKVVRAERLLDNVQHAGSVLLRGLTDLQNEFPNILSRARGRGTFCAIDIRDEDTRNKAVLLARNKGVVLGGCGDMSIRFRPSLIFTEIHANIFLNIFRDVVSTLK</sequence>
<dbReference type="Gene3D" id="3.90.1150.10">
    <property type="entry name" value="Aspartate Aminotransferase, domain 1"/>
    <property type="match status" value="1"/>
</dbReference>
<evidence type="ECO:0000313" key="21">
    <source>
        <dbReference type="RefSeq" id="XP_032816774.1"/>
    </source>
</evidence>
<dbReference type="GO" id="GO:0009450">
    <property type="term" value="P:gamma-aminobutyric acid catabolic process"/>
    <property type="evidence" value="ECO:0007669"/>
    <property type="project" value="TreeGrafter"/>
</dbReference>
<keyword evidence="9" id="KW-0531">Neurotransmitter degradation</keyword>
<protein>
    <recommendedName>
        <fullName evidence="6">4-aminobutyrate aminotransferase, mitochondrial</fullName>
        <ecNumber evidence="5">2.6.1.19</ecNumber>
        <ecNumber evidence="4">2.6.1.22</ecNumber>
    </recommendedName>
    <alternativeName>
        <fullName evidence="14">(S)-3-amino-2-methylpropionate transaminase</fullName>
    </alternativeName>
    <alternativeName>
        <fullName evidence="15">GABA aminotransferase</fullName>
    </alternativeName>
    <alternativeName>
        <fullName evidence="13">Gamma-amino-N-butyrate transaminase</fullName>
    </alternativeName>
    <alternativeName>
        <fullName evidence="12">L-AIBAT</fullName>
    </alternativeName>
</protein>
<dbReference type="PANTHER" id="PTHR43206:SF1">
    <property type="entry name" value="4-AMINOBUTYRATE AMINOTRANSFERASE, MITOCHONDRIAL"/>
    <property type="match status" value="1"/>
</dbReference>
<dbReference type="GO" id="GO:0005739">
    <property type="term" value="C:mitochondrion"/>
    <property type="evidence" value="ECO:0007669"/>
    <property type="project" value="TreeGrafter"/>
</dbReference>
<dbReference type="CTD" id="18"/>
<dbReference type="InterPro" id="IPR004631">
    <property type="entry name" value="4NH2But_aminotransferase_euk"/>
</dbReference>
<evidence type="ECO:0000256" key="18">
    <source>
        <dbReference type="RuleBase" id="RU003560"/>
    </source>
</evidence>
<evidence type="ECO:0000256" key="1">
    <source>
        <dbReference type="ARBA" id="ARBA00001933"/>
    </source>
</evidence>
<name>A0AAJ7X1P6_PETMA</name>
<dbReference type="PIRSF" id="PIRSF000521">
    <property type="entry name" value="Transaminase_4ab_Lys_Orn"/>
    <property type="match status" value="1"/>
</dbReference>
<evidence type="ECO:0000256" key="13">
    <source>
        <dbReference type="ARBA" id="ARBA00030204"/>
    </source>
</evidence>